<feature type="zinc finger region" description="CR-type" evidence="6">
    <location>
        <begin position="150"/>
        <end position="234"/>
    </location>
</feature>
<dbReference type="Gene3D" id="1.10.287.110">
    <property type="entry name" value="DnaJ domain"/>
    <property type="match status" value="1"/>
</dbReference>
<evidence type="ECO:0000256" key="2">
    <source>
        <dbReference type="ARBA" id="ARBA00022737"/>
    </source>
</evidence>
<dbReference type="PROSITE" id="PS50076">
    <property type="entry name" value="DNAJ_2"/>
    <property type="match status" value="1"/>
</dbReference>
<dbReference type="InterPro" id="IPR018253">
    <property type="entry name" value="DnaJ_domain_CS"/>
</dbReference>
<dbReference type="GO" id="GO:0030544">
    <property type="term" value="F:Hsp70 protein binding"/>
    <property type="evidence" value="ECO:0007669"/>
    <property type="project" value="InterPro"/>
</dbReference>
<evidence type="ECO:0000313" key="10">
    <source>
        <dbReference type="Proteomes" id="UP000038010"/>
    </source>
</evidence>
<dbReference type="SMART" id="SM00271">
    <property type="entry name" value="DnaJ"/>
    <property type="match status" value="1"/>
</dbReference>
<dbReference type="FunFam" id="2.10.230.10:FF:000001">
    <property type="entry name" value="DnaJ subfamily A member 2"/>
    <property type="match status" value="1"/>
</dbReference>
<dbReference type="CDD" id="cd10719">
    <property type="entry name" value="DnaJ_zf"/>
    <property type="match status" value="1"/>
</dbReference>
<dbReference type="InterPro" id="IPR044713">
    <property type="entry name" value="DNJA1/2-like"/>
</dbReference>
<evidence type="ECO:0000259" key="8">
    <source>
        <dbReference type="PROSITE" id="PS51188"/>
    </source>
</evidence>
<dbReference type="CDD" id="cd10747">
    <property type="entry name" value="DnaJ_C"/>
    <property type="match status" value="1"/>
</dbReference>
<feature type="domain" description="CR-type" evidence="8">
    <location>
        <begin position="150"/>
        <end position="234"/>
    </location>
</feature>
<dbReference type="Gene3D" id="2.60.260.20">
    <property type="entry name" value="Urease metallochaperone UreE, N-terminal domain"/>
    <property type="match status" value="2"/>
</dbReference>
<dbReference type="InterPro" id="IPR002939">
    <property type="entry name" value="DnaJ_C"/>
</dbReference>
<dbReference type="STRING" id="1664694.A0A0N0NK69"/>
<evidence type="ECO:0008006" key="11">
    <source>
        <dbReference type="Google" id="ProtNLM"/>
    </source>
</evidence>
<keyword evidence="5" id="KW-0143">Chaperone</keyword>
<dbReference type="AlphaFoldDB" id="A0A0N0NK69"/>
<dbReference type="PROSITE" id="PS51188">
    <property type="entry name" value="ZF_CR"/>
    <property type="match status" value="1"/>
</dbReference>
<dbReference type="GO" id="GO:0051082">
    <property type="term" value="F:unfolded protein binding"/>
    <property type="evidence" value="ECO:0007669"/>
    <property type="project" value="InterPro"/>
</dbReference>
<dbReference type="Pfam" id="PF00226">
    <property type="entry name" value="DnaJ"/>
    <property type="match status" value="1"/>
</dbReference>
<protein>
    <recommendedName>
        <fullName evidence="11">DnaJ protein-like protein</fullName>
    </recommendedName>
</protein>
<feature type="domain" description="J" evidence="7">
    <location>
        <begin position="17"/>
        <end position="84"/>
    </location>
</feature>
<keyword evidence="3 6" id="KW-0863">Zinc-finger</keyword>
<dbReference type="PANTHER" id="PTHR43888">
    <property type="entry name" value="DNAJ-LIKE-2, ISOFORM A-RELATED"/>
    <property type="match status" value="1"/>
</dbReference>
<dbReference type="PRINTS" id="PR00625">
    <property type="entry name" value="JDOMAIN"/>
</dbReference>
<dbReference type="GeneID" id="28733662"/>
<reference evidence="9 10" key="1">
    <citation type="submission" date="2015-06" db="EMBL/GenBank/DDBJ databases">
        <title>Draft genome of the ant-associated black yeast Phialophora attae CBS 131958.</title>
        <authorList>
            <person name="Moreno L.F."/>
            <person name="Stielow B.J."/>
            <person name="de Hoog S."/>
            <person name="Vicente V.A."/>
            <person name="Weiss V.A."/>
            <person name="de Vries M."/>
            <person name="Cruz L.M."/>
            <person name="Souza E.M."/>
        </authorList>
    </citation>
    <scope>NUCLEOTIDE SEQUENCE [LARGE SCALE GENOMIC DNA]</scope>
    <source>
        <strain evidence="9 10">CBS 131958</strain>
    </source>
</reference>
<dbReference type="VEuPathDB" id="FungiDB:AB675_186"/>
<proteinExistence type="predicted"/>
<dbReference type="Pfam" id="PF01556">
    <property type="entry name" value="DnaJ_C"/>
    <property type="match status" value="1"/>
</dbReference>
<evidence type="ECO:0000256" key="3">
    <source>
        <dbReference type="ARBA" id="ARBA00022771"/>
    </source>
</evidence>
<dbReference type="GO" id="GO:0008270">
    <property type="term" value="F:zinc ion binding"/>
    <property type="evidence" value="ECO:0007669"/>
    <property type="project" value="UniProtKB-KW"/>
</dbReference>
<dbReference type="SUPFAM" id="SSF49493">
    <property type="entry name" value="HSP40/DnaJ peptide-binding domain"/>
    <property type="match status" value="2"/>
</dbReference>
<dbReference type="OrthoDB" id="550424at2759"/>
<dbReference type="FunFam" id="2.60.260.20:FF:000003">
    <property type="entry name" value="DnaJ subfamily A member 2"/>
    <property type="match status" value="1"/>
</dbReference>
<evidence type="ECO:0000313" key="9">
    <source>
        <dbReference type="EMBL" id="KPI37698.1"/>
    </source>
</evidence>
<comment type="caution">
    <text evidence="9">The sequence shown here is derived from an EMBL/GenBank/DDBJ whole genome shotgun (WGS) entry which is preliminary data.</text>
</comment>
<dbReference type="EMBL" id="LFJN01000022">
    <property type="protein sequence ID" value="KPI37698.1"/>
    <property type="molecule type" value="Genomic_DNA"/>
</dbReference>
<dbReference type="InterPro" id="IPR036410">
    <property type="entry name" value="HSP_DnaJ_Cys-rich_dom_sf"/>
</dbReference>
<dbReference type="GO" id="GO:0006457">
    <property type="term" value="P:protein folding"/>
    <property type="evidence" value="ECO:0007669"/>
    <property type="project" value="InterPro"/>
</dbReference>
<dbReference type="Gene3D" id="2.10.230.10">
    <property type="entry name" value="Heat shock protein DnaJ, cysteine-rich domain"/>
    <property type="match status" value="1"/>
</dbReference>
<sequence>MDGMNGNAPGDGAPQIDLYGILGVSKTASKNEIKKAYHKAAMKNHPDKVAPEDREESEQRFKAAGQAYEILFDDQKRAMYDQHGMAAFEGGGPGAGDVNMEDILNMFGMGGGIPGMGGAFGGMGGGRQRARKSPDENQKYEVSLEDLYKGKTVKFSSTKQVLCSKCSGSGGKDGAKAQQCATCKGQGVRQVVSQVGPMLTQRVVPCGACEGTGEIWDAKDKCKKCKGKKTTEEKKQLELYIPPGSKEGDQIRLEGEADQVPGTESTGDIVFHLVELPDDNFQRTGNDLSAKLDVTLAEALFGFNRVVIKHLDGRGIEMTHPYEDGKVLRPQDVIKIPGEGMPIKRSEAKGDLYLIVEVEFPEDGFFTDPATIESMKKMLPGPAPAIEADVVDPVEYEEADIEDIGGEEGRGQWEDEEEARVLNARHSRVVEYGLWETRI</sequence>
<dbReference type="InterPro" id="IPR001305">
    <property type="entry name" value="HSP_DnaJ_Cys-rich_dom"/>
</dbReference>
<evidence type="ECO:0000256" key="5">
    <source>
        <dbReference type="ARBA" id="ARBA00023186"/>
    </source>
</evidence>
<dbReference type="SUPFAM" id="SSF57938">
    <property type="entry name" value="DnaJ/Hsp40 cysteine-rich domain"/>
    <property type="match status" value="1"/>
</dbReference>
<name>A0A0N0NK69_9EURO</name>
<gene>
    <name evidence="9" type="ORF">AB675_186</name>
</gene>
<keyword evidence="10" id="KW-1185">Reference proteome</keyword>
<evidence type="ECO:0000256" key="1">
    <source>
        <dbReference type="ARBA" id="ARBA00022723"/>
    </source>
</evidence>
<dbReference type="PROSITE" id="PS00636">
    <property type="entry name" value="DNAJ_1"/>
    <property type="match status" value="1"/>
</dbReference>
<dbReference type="Proteomes" id="UP000038010">
    <property type="component" value="Unassembled WGS sequence"/>
</dbReference>
<keyword evidence="2" id="KW-0677">Repeat</keyword>
<dbReference type="SUPFAM" id="SSF46565">
    <property type="entry name" value="Chaperone J-domain"/>
    <property type="match status" value="1"/>
</dbReference>
<keyword evidence="1 6" id="KW-0479">Metal-binding</keyword>
<evidence type="ECO:0000256" key="4">
    <source>
        <dbReference type="ARBA" id="ARBA00022833"/>
    </source>
</evidence>
<accession>A0A0N0NK69</accession>
<keyword evidence="4 6" id="KW-0862">Zinc</keyword>
<organism evidence="9 10">
    <name type="scientific">Cyphellophora attinorum</name>
    <dbReference type="NCBI Taxonomy" id="1664694"/>
    <lineage>
        <taxon>Eukaryota</taxon>
        <taxon>Fungi</taxon>
        <taxon>Dikarya</taxon>
        <taxon>Ascomycota</taxon>
        <taxon>Pezizomycotina</taxon>
        <taxon>Eurotiomycetes</taxon>
        <taxon>Chaetothyriomycetidae</taxon>
        <taxon>Chaetothyriales</taxon>
        <taxon>Cyphellophoraceae</taxon>
        <taxon>Cyphellophora</taxon>
    </lineage>
</organism>
<dbReference type="Pfam" id="PF00684">
    <property type="entry name" value="DnaJ_CXXCXGXG"/>
    <property type="match status" value="1"/>
</dbReference>
<evidence type="ECO:0000256" key="6">
    <source>
        <dbReference type="PROSITE-ProRule" id="PRU00546"/>
    </source>
</evidence>
<dbReference type="CDD" id="cd06257">
    <property type="entry name" value="DnaJ"/>
    <property type="match status" value="1"/>
</dbReference>
<dbReference type="InterPro" id="IPR036869">
    <property type="entry name" value="J_dom_sf"/>
</dbReference>
<dbReference type="InterPro" id="IPR008971">
    <property type="entry name" value="HSP40/DnaJ_pept-bd"/>
</dbReference>
<dbReference type="RefSeq" id="XP_017997661.1">
    <property type="nucleotide sequence ID" value="XM_018141792.1"/>
</dbReference>
<evidence type="ECO:0000259" key="7">
    <source>
        <dbReference type="PROSITE" id="PS50076"/>
    </source>
</evidence>
<dbReference type="InterPro" id="IPR001623">
    <property type="entry name" value="DnaJ_domain"/>
</dbReference>